<dbReference type="PROSITE" id="PS00099">
    <property type="entry name" value="THIOLASE_3"/>
    <property type="match status" value="1"/>
</dbReference>
<dbReference type="RefSeq" id="WP_126948105.1">
    <property type="nucleotide sequence ID" value="NZ_RZHG01000020.1"/>
</dbReference>
<reference evidence="8 9" key="1">
    <citation type="submission" date="2018-12" db="EMBL/GenBank/DDBJ databases">
        <title>three novel Halomonas strain isolated from plants.</title>
        <authorList>
            <person name="Sun C."/>
        </authorList>
    </citation>
    <scope>NUCLEOTIDE SEQUENCE [LARGE SCALE GENOMIC DNA]</scope>
    <source>
        <strain evidence="8 9">DSM 19434</strain>
    </source>
</reference>
<dbReference type="OrthoDB" id="9764638at2"/>
<sequence>MQLDSVVIVSGARTAIGGFGGSLSSFAPHELGTITAQEALRRAGIDGAAIDHAVYGHIITTGPEDAYLARHIALSAGVPKEAGAFNVNRLCGSGVQAVISAAQQIALGDSRLALAGGAESMSRGAYLLPPQARNGIRLGDANIQDLTLGILSDPFGSGHMGITAENIAKQYGLSREQLDQFAVDSHRKAANAIAEGRFDEQIVPVEVTKGKQTVSFVRDEHVREGVELSDLTRLKPAFKKDGVVTAGNASGINDGAATLVLAHADEAQQRNLTVRARLRVATTAGVEPSLMGLGPIPAVKRCLQQAGLTINDIDVIESNEAFAAQAMAVADTLGFPLEKLNPNGGAVALGHPVGATGAILVLKALHELERRHGRYGLITLCIGGGQGIALLIERE</sequence>
<dbReference type="PANTHER" id="PTHR18919">
    <property type="entry name" value="ACETYL-COA C-ACYLTRANSFERASE"/>
    <property type="match status" value="1"/>
</dbReference>
<keyword evidence="9" id="KW-1185">Reference proteome</keyword>
<proteinExistence type="inferred from homology"/>
<dbReference type="EC" id="2.3.1.16" evidence="8"/>
<accession>A0A3S0Y1M2</accession>
<dbReference type="AlphaFoldDB" id="A0A3S0Y1M2"/>
<organism evidence="8 9">
    <name type="scientific">Vreelandella andesensis</name>
    <dbReference type="NCBI Taxonomy" id="447567"/>
    <lineage>
        <taxon>Bacteria</taxon>
        <taxon>Pseudomonadati</taxon>
        <taxon>Pseudomonadota</taxon>
        <taxon>Gammaproteobacteria</taxon>
        <taxon>Oceanospirillales</taxon>
        <taxon>Halomonadaceae</taxon>
        <taxon>Vreelandella</taxon>
    </lineage>
</organism>
<dbReference type="InterPro" id="IPR020616">
    <property type="entry name" value="Thiolase_N"/>
</dbReference>
<evidence type="ECO:0000256" key="3">
    <source>
        <dbReference type="ARBA" id="ARBA00023315"/>
    </source>
</evidence>
<dbReference type="InterPro" id="IPR020617">
    <property type="entry name" value="Thiolase_C"/>
</dbReference>
<dbReference type="InterPro" id="IPR016039">
    <property type="entry name" value="Thiolase-like"/>
</dbReference>
<comment type="similarity">
    <text evidence="1 5">Belongs to the thiolase-like superfamily. Thiolase family.</text>
</comment>
<feature type="active site" description="Proton acceptor" evidence="4">
    <location>
        <position position="381"/>
    </location>
</feature>
<evidence type="ECO:0000313" key="8">
    <source>
        <dbReference type="EMBL" id="RUR29949.1"/>
    </source>
</evidence>
<dbReference type="InterPro" id="IPR002155">
    <property type="entry name" value="Thiolase"/>
</dbReference>
<dbReference type="GO" id="GO:0006635">
    <property type="term" value="P:fatty acid beta-oxidation"/>
    <property type="evidence" value="ECO:0007669"/>
    <property type="project" value="TreeGrafter"/>
</dbReference>
<evidence type="ECO:0000256" key="2">
    <source>
        <dbReference type="ARBA" id="ARBA00022679"/>
    </source>
</evidence>
<dbReference type="Proteomes" id="UP000287336">
    <property type="component" value="Unassembled WGS sequence"/>
</dbReference>
<evidence type="ECO:0000259" key="7">
    <source>
        <dbReference type="Pfam" id="PF02803"/>
    </source>
</evidence>
<dbReference type="PANTHER" id="PTHR18919:SF107">
    <property type="entry name" value="ACETYL-COA ACETYLTRANSFERASE, CYTOSOLIC"/>
    <property type="match status" value="1"/>
</dbReference>
<dbReference type="CDD" id="cd00751">
    <property type="entry name" value="thiolase"/>
    <property type="match status" value="1"/>
</dbReference>
<name>A0A3S0Y1M2_9GAMM</name>
<keyword evidence="3 5" id="KW-0012">Acyltransferase</keyword>
<dbReference type="Pfam" id="PF02803">
    <property type="entry name" value="Thiolase_C"/>
    <property type="match status" value="1"/>
</dbReference>
<protein>
    <submittedName>
        <fullName evidence="8">Acetyl-CoA C-acyltransferase</fullName>
        <ecNumber evidence="8">2.3.1.16</ecNumber>
    </submittedName>
</protein>
<dbReference type="NCBIfam" id="TIGR01930">
    <property type="entry name" value="AcCoA-C-Actrans"/>
    <property type="match status" value="1"/>
</dbReference>
<dbReference type="NCBIfam" id="NF006552">
    <property type="entry name" value="PRK09051.1"/>
    <property type="match status" value="1"/>
</dbReference>
<dbReference type="PROSITE" id="PS00098">
    <property type="entry name" value="THIOLASE_1"/>
    <property type="match status" value="1"/>
</dbReference>
<dbReference type="GO" id="GO:0003985">
    <property type="term" value="F:acetyl-CoA C-acetyltransferase activity"/>
    <property type="evidence" value="ECO:0007669"/>
    <property type="project" value="TreeGrafter"/>
</dbReference>
<feature type="domain" description="Thiolase N-terminal" evidence="6">
    <location>
        <begin position="6"/>
        <end position="264"/>
    </location>
</feature>
<dbReference type="Gene3D" id="3.40.47.10">
    <property type="match status" value="2"/>
</dbReference>
<dbReference type="InterPro" id="IPR020613">
    <property type="entry name" value="Thiolase_CS"/>
</dbReference>
<feature type="domain" description="Thiolase C-terminal" evidence="7">
    <location>
        <begin position="273"/>
        <end position="394"/>
    </location>
</feature>
<dbReference type="SUPFAM" id="SSF53901">
    <property type="entry name" value="Thiolase-like"/>
    <property type="match status" value="2"/>
</dbReference>
<dbReference type="PIRSF" id="PIRSF000429">
    <property type="entry name" value="Ac-CoA_Ac_transf"/>
    <property type="match status" value="1"/>
</dbReference>
<evidence type="ECO:0000256" key="4">
    <source>
        <dbReference type="PIRSR" id="PIRSR000429-1"/>
    </source>
</evidence>
<dbReference type="FunFam" id="3.40.47.10:FF:000010">
    <property type="entry name" value="Acetyl-CoA acetyltransferase (Thiolase)"/>
    <property type="match status" value="1"/>
</dbReference>
<evidence type="ECO:0000259" key="6">
    <source>
        <dbReference type="Pfam" id="PF00108"/>
    </source>
</evidence>
<keyword evidence="2 5" id="KW-0808">Transferase</keyword>
<feature type="active site" description="Acyl-thioester intermediate" evidence="4">
    <location>
        <position position="91"/>
    </location>
</feature>
<evidence type="ECO:0000256" key="5">
    <source>
        <dbReference type="RuleBase" id="RU003557"/>
    </source>
</evidence>
<dbReference type="Pfam" id="PF00108">
    <property type="entry name" value="Thiolase_N"/>
    <property type="match status" value="1"/>
</dbReference>
<dbReference type="InterPro" id="IPR020615">
    <property type="entry name" value="Thiolase_acyl_enz_int_AS"/>
</dbReference>
<dbReference type="InterPro" id="IPR020610">
    <property type="entry name" value="Thiolase_AS"/>
</dbReference>
<evidence type="ECO:0000313" key="9">
    <source>
        <dbReference type="Proteomes" id="UP000287336"/>
    </source>
</evidence>
<comment type="caution">
    <text evidence="8">The sequence shown here is derived from an EMBL/GenBank/DDBJ whole genome shotgun (WGS) entry which is preliminary data.</text>
</comment>
<dbReference type="EMBL" id="RZHG01000020">
    <property type="protein sequence ID" value="RUR29949.1"/>
    <property type="molecule type" value="Genomic_DNA"/>
</dbReference>
<gene>
    <name evidence="8" type="ORF">ELY33_11745</name>
</gene>
<evidence type="ECO:0000256" key="1">
    <source>
        <dbReference type="ARBA" id="ARBA00010982"/>
    </source>
</evidence>
<feature type="active site" description="Proton acceptor" evidence="4">
    <location>
        <position position="351"/>
    </location>
</feature>
<dbReference type="PROSITE" id="PS00737">
    <property type="entry name" value="THIOLASE_2"/>
    <property type="match status" value="1"/>
</dbReference>